<keyword evidence="2" id="KW-1185">Reference proteome</keyword>
<dbReference type="Proteomes" id="UP001062846">
    <property type="component" value="Chromosome 13"/>
</dbReference>
<evidence type="ECO:0000313" key="1">
    <source>
        <dbReference type="EMBL" id="KAI8523771.1"/>
    </source>
</evidence>
<proteinExistence type="predicted"/>
<reference evidence="1" key="1">
    <citation type="submission" date="2022-02" db="EMBL/GenBank/DDBJ databases">
        <title>Plant Genome Project.</title>
        <authorList>
            <person name="Zhang R.-G."/>
        </authorList>
    </citation>
    <scope>NUCLEOTIDE SEQUENCE</scope>
    <source>
        <strain evidence="1">AT1</strain>
    </source>
</reference>
<organism evidence="1 2">
    <name type="scientific">Rhododendron molle</name>
    <name type="common">Chinese azalea</name>
    <name type="synonym">Azalea mollis</name>
    <dbReference type="NCBI Taxonomy" id="49168"/>
    <lineage>
        <taxon>Eukaryota</taxon>
        <taxon>Viridiplantae</taxon>
        <taxon>Streptophyta</taxon>
        <taxon>Embryophyta</taxon>
        <taxon>Tracheophyta</taxon>
        <taxon>Spermatophyta</taxon>
        <taxon>Magnoliopsida</taxon>
        <taxon>eudicotyledons</taxon>
        <taxon>Gunneridae</taxon>
        <taxon>Pentapetalae</taxon>
        <taxon>asterids</taxon>
        <taxon>Ericales</taxon>
        <taxon>Ericaceae</taxon>
        <taxon>Ericoideae</taxon>
        <taxon>Rhodoreae</taxon>
        <taxon>Rhododendron</taxon>
    </lineage>
</organism>
<protein>
    <submittedName>
        <fullName evidence="1">Uncharacterized protein</fullName>
    </submittedName>
</protein>
<dbReference type="EMBL" id="CM046400">
    <property type="protein sequence ID" value="KAI8523771.1"/>
    <property type="molecule type" value="Genomic_DNA"/>
</dbReference>
<comment type="caution">
    <text evidence="1">The sequence shown here is derived from an EMBL/GenBank/DDBJ whole genome shotgun (WGS) entry which is preliminary data.</text>
</comment>
<evidence type="ECO:0000313" key="2">
    <source>
        <dbReference type="Proteomes" id="UP001062846"/>
    </source>
</evidence>
<sequence>MFDTTMACDDQHRRYFEQEIFGHEIMNVISCEGFERVQRPDTYKQWQIRRMRAGFRILPLKQELVKKLRGKVKAGTIRDMFRSVLKRMIEIKTEKLVRVCCWLVITDLVAEVLTEIEEDCYGMLNFQMSIKLVFFSISYGLGRIFEEEMSGWDDNSESLSLSTQNPDWNTNAPPGTLRPPDGRSKPSKKSRKKIEWACARINGIRGA</sequence>
<accession>A0ACC0L5I9</accession>
<gene>
    <name evidence="1" type="ORF">RHMOL_Rhmol13G0098200</name>
</gene>
<name>A0ACC0L5I9_RHOML</name>